<dbReference type="InterPro" id="IPR003752">
    <property type="entry name" value="DiS_bond_form_DsbB/BdbC"/>
</dbReference>
<sequence length="153" mass="16270">MRRLLILAAAGGSAALLLGALGFQYIGEMPPCKLCYWQRYPHVAAAGIGVLALMIPGALLPYLGALAALTTSGIGFYHTGVERGWWEGPTTCTSGPIGNLTPEQLMEQIMGAPLVRCDDIPWEMFSLSMATWNGIASLILVGIWIAAARTNAH</sequence>
<feature type="transmembrane region" description="Helical" evidence="5">
    <location>
        <begin position="130"/>
        <end position="147"/>
    </location>
</feature>
<dbReference type="AlphaFoldDB" id="A0A6A4RJT3"/>
<organism evidence="6 7">
    <name type="scientific">Parasedimentitalea maritima</name>
    <dbReference type="NCBI Taxonomy" id="2578117"/>
    <lineage>
        <taxon>Bacteria</taxon>
        <taxon>Pseudomonadati</taxon>
        <taxon>Pseudomonadota</taxon>
        <taxon>Alphaproteobacteria</taxon>
        <taxon>Rhodobacterales</taxon>
        <taxon>Paracoccaceae</taxon>
        <taxon>Parasedimentitalea</taxon>
    </lineage>
</organism>
<keyword evidence="4 5" id="KW-0472">Membrane</keyword>
<dbReference type="EMBL" id="WSFO01000002">
    <property type="protein sequence ID" value="KAE9631746.1"/>
    <property type="molecule type" value="Genomic_DNA"/>
</dbReference>
<evidence type="ECO:0000256" key="4">
    <source>
        <dbReference type="ARBA" id="ARBA00023136"/>
    </source>
</evidence>
<dbReference type="Proteomes" id="UP000441586">
    <property type="component" value="Unassembled WGS sequence"/>
</dbReference>
<keyword evidence="3 5" id="KW-1133">Transmembrane helix</keyword>
<evidence type="ECO:0000313" key="7">
    <source>
        <dbReference type="Proteomes" id="UP000441586"/>
    </source>
</evidence>
<dbReference type="GO" id="GO:0015035">
    <property type="term" value="F:protein-disulfide reductase activity"/>
    <property type="evidence" value="ECO:0007669"/>
    <property type="project" value="InterPro"/>
</dbReference>
<dbReference type="PIRSF" id="PIRSF033913">
    <property type="entry name" value="S-S_format_DsbB"/>
    <property type="match status" value="1"/>
</dbReference>
<feature type="transmembrane region" description="Helical" evidence="5">
    <location>
        <begin position="46"/>
        <end position="69"/>
    </location>
</feature>
<reference evidence="6 7" key="1">
    <citation type="submission" date="2019-12" db="EMBL/GenBank/DDBJ databases">
        <authorList>
            <person name="Zhang Y.-J."/>
        </authorList>
    </citation>
    <scope>NUCLEOTIDE SEQUENCE [LARGE SCALE GENOMIC DNA]</scope>
    <source>
        <strain evidence="6 7">H18S-6</strain>
    </source>
</reference>
<protein>
    <submittedName>
        <fullName evidence="6">Disulfide bond formation protein B</fullName>
    </submittedName>
</protein>
<dbReference type="InterPro" id="IPR024199">
    <property type="entry name" value="Uncharacterised_DsbB"/>
</dbReference>
<comment type="subcellular location">
    <subcellularLocation>
        <location evidence="1">Membrane</location>
        <topology evidence="1">Multi-pass membrane protein</topology>
    </subcellularLocation>
</comment>
<proteinExistence type="predicted"/>
<dbReference type="RefSeq" id="WP_158977746.1">
    <property type="nucleotide sequence ID" value="NZ_WSFO01000002.1"/>
</dbReference>
<gene>
    <name evidence="6" type="ORF">GP644_05420</name>
</gene>
<accession>A0A6A4RJT3</accession>
<dbReference type="Pfam" id="PF02600">
    <property type="entry name" value="DsbB"/>
    <property type="match status" value="1"/>
</dbReference>
<comment type="caution">
    <text evidence="6">The sequence shown here is derived from an EMBL/GenBank/DDBJ whole genome shotgun (WGS) entry which is preliminary data.</text>
</comment>
<name>A0A6A4RJT3_9RHOB</name>
<dbReference type="Gene3D" id="1.20.1550.10">
    <property type="entry name" value="DsbB-like"/>
    <property type="match status" value="1"/>
</dbReference>
<evidence type="ECO:0000256" key="2">
    <source>
        <dbReference type="ARBA" id="ARBA00022692"/>
    </source>
</evidence>
<evidence type="ECO:0000256" key="5">
    <source>
        <dbReference type="SAM" id="Phobius"/>
    </source>
</evidence>
<dbReference type="InterPro" id="IPR023380">
    <property type="entry name" value="DsbB-like_sf"/>
</dbReference>
<evidence type="ECO:0000256" key="1">
    <source>
        <dbReference type="ARBA" id="ARBA00004141"/>
    </source>
</evidence>
<dbReference type="GO" id="GO:0006457">
    <property type="term" value="P:protein folding"/>
    <property type="evidence" value="ECO:0007669"/>
    <property type="project" value="InterPro"/>
</dbReference>
<evidence type="ECO:0000313" key="6">
    <source>
        <dbReference type="EMBL" id="KAE9631746.1"/>
    </source>
</evidence>
<evidence type="ECO:0000256" key="3">
    <source>
        <dbReference type="ARBA" id="ARBA00022989"/>
    </source>
</evidence>
<dbReference type="GO" id="GO:0016020">
    <property type="term" value="C:membrane"/>
    <property type="evidence" value="ECO:0007669"/>
    <property type="project" value="UniProtKB-SubCell"/>
</dbReference>
<dbReference type="SUPFAM" id="SSF158442">
    <property type="entry name" value="DsbB-like"/>
    <property type="match status" value="1"/>
</dbReference>
<keyword evidence="2 5" id="KW-0812">Transmembrane</keyword>